<proteinExistence type="predicted"/>
<organism evidence="2 3">
    <name type="scientific">Candidatus Kaiserbacteria bacterium RIFCSPHIGHO2_02_FULL_49_16</name>
    <dbReference type="NCBI Taxonomy" id="1798490"/>
    <lineage>
        <taxon>Bacteria</taxon>
        <taxon>Candidatus Kaiseribacteriota</taxon>
    </lineage>
</organism>
<dbReference type="Pfam" id="PF03479">
    <property type="entry name" value="PCC"/>
    <property type="match status" value="1"/>
</dbReference>
<evidence type="ECO:0000313" key="2">
    <source>
        <dbReference type="EMBL" id="OGG59215.1"/>
    </source>
</evidence>
<dbReference type="CDD" id="cd11378">
    <property type="entry name" value="DUF296"/>
    <property type="match status" value="1"/>
</dbReference>
<dbReference type="Proteomes" id="UP000178042">
    <property type="component" value="Unassembled WGS sequence"/>
</dbReference>
<dbReference type="AlphaFoldDB" id="A0A1F6DCU8"/>
<comment type="caution">
    <text evidence="2">The sequence shown here is derived from an EMBL/GenBank/DDBJ whole genome shotgun (WGS) entry which is preliminary data.</text>
</comment>
<protein>
    <recommendedName>
        <fullName evidence="1">PPC domain-containing protein</fullName>
    </recommendedName>
</protein>
<accession>A0A1F6DCU8</accession>
<evidence type="ECO:0000259" key="1">
    <source>
        <dbReference type="PROSITE" id="PS51742"/>
    </source>
</evidence>
<sequence length="141" mass="15737">MHSTKDGKNHVIILERGEDVIPALEEYCAENKIIAGVFTGIGAVNNIEIGYYDFDKREYHFRKEEGDFEVASMNGNVALFDGKPFIHAHAVLSRCDKTLECIGAHIKTASVAVTLEVFLTETKVSLTRKHNDFIGLKLLQV</sequence>
<reference evidence="2 3" key="1">
    <citation type="journal article" date="2016" name="Nat. Commun.">
        <title>Thousands of microbial genomes shed light on interconnected biogeochemical processes in an aquifer system.</title>
        <authorList>
            <person name="Anantharaman K."/>
            <person name="Brown C.T."/>
            <person name="Hug L.A."/>
            <person name="Sharon I."/>
            <person name="Castelle C.J."/>
            <person name="Probst A.J."/>
            <person name="Thomas B.C."/>
            <person name="Singh A."/>
            <person name="Wilkins M.J."/>
            <person name="Karaoz U."/>
            <person name="Brodie E.L."/>
            <person name="Williams K.H."/>
            <person name="Hubbard S.S."/>
            <person name="Banfield J.F."/>
        </authorList>
    </citation>
    <scope>NUCLEOTIDE SEQUENCE [LARGE SCALE GENOMIC DNA]</scope>
</reference>
<dbReference type="InterPro" id="IPR025707">
    <property type="entry name" value="DNA_bp_PD1"/>
</dbReference>
<dbReference type="PIRSF" id="PIRSF016702">
    <property type="entry name" value="DNA_bp_PD1"/>
    <property type="match status" value="1"/>
</dbReference>
<dbReference type="PROSITE" id="PS51742">
    <property type="entry name" value="PPC"/>
    <property type="match status" value="1"/>
</dbReference>
<dbReference type="SUPFAM" id="SSF117856">
    <property type="entry name" value="AF0104/ALDC/Ptd012-like"/>
    <property type="match status" value="1"/>
</dbReference>
<dbReference type="EMBL" id="MFLD01000029">
    <property type="protein sequence ID" value="OGG59215.1"/>
    <property type="molecule type" value="Genomic_DNA"/>
</dbReference>
<dbReference type="PANTHER" id="PTHR34988:SF1">
    <property type="entry name" value="DNA-BINDING PROTEIN"/>
    <property type="match status" value="1"/>
</dbReference>
<dbReference type="InterPro" id="IPR005175">
    <property type="entry name" value="PPC_dom"/>
</dbReference>
<dbReference type="PANTHER" id="PTHR34988">
    <property type="entry name" value="PROTEIN, PUTATIVE-RELATED"/>
    <property type="match status" value="1"/>
</dbReference>
<evidence type="ECO:0000313" key="3">
    <source>
        <dbReference type="Proteomes" id="UP000178042"/>
    </source>
</evidence>
<gene>
    <name evidence="2" type="ORF">A3C86_00505</name>
</gene>
<name>A0A1F6DCU8_9BACT</name>
<feature type="domain" description="PPC" evidence="1">
    <location>
        <begin position="4"/>
        <end position="141"/>
    </location>
</feature>
<dbReference type="Gene3D" id="3.30.1330.80">
    <property type="entry name" value="Hypothetical protein, similar to alpha- acetolactate decarboxylase, domain 2"/>
    <property type="match status" value="1"/>
</dbReference>